<accession>A0ABU0YLJ6</accession>
<name>A0ABU0YLJ6_9PROT</name>
<comment type="caution">
    <text evidence="2">The sequence shown here is derived from an EMBL/GenBank/DDBJ whole genome shotgun (WGS) entry which is preliminary data.</text>
</comment>
<keyword evidence="3" id="KW-1185">Reference proteome</keyword>
<dbReference type="Pfam" id="PF00459">
    <property type="entry name" value="Inositol_P"/>
    <property type="match status" value="1"/>
</dbReference>
<dbReference type="RefSeq" id="WP_379955456.1">
    <property type="nucleotide sequence ID" value="NZ_JAUYVI010000003.1"/>
</dbReference>
<dbReference type="PANTHER" id="PTHR20854">
    <property type="entry name" value="INOSITOL MONOPHOSPHATASE"/>
    <property type="match status" value="1"/>
</dbReference>
<dbReference type="Proteomes" id="UP001230156">
    <property type="component" value="Unassembled WGS sequence"/>
</dbReference>
<dbReference type="Gene3D" id="3.40.190.80">
    <property type="match status" value="1"/>
</dbReference>
<gene>
    <name evidence="2" type="ORF">Q8A70_10055</name>
</gene>
<reference evidence="3" key="1">
    <citation type="submission" date="2023-08" db="EMBL/GenBank/DDBJ databases">
        <title>Rhodospirillaceae gen. nov., a novel taxon isolated from the Yangtze River Yuezi River estuary sludge.</title>
        <authorList>
            <person name="Ruan L."/>
        </authorList>
    </citation>
    <scope>NUCLEOTIDE SEQUENCE [LARGE SCALE GENOMIC DNA]</scope>
    <source>
        <strain evidence="3">R-7</strain>
    </source>
</reference>
<comment type="similarity">
    <text evidence="1">Belongs to the inositol monophosphatase superfamily.</text>
</comment>
<organism evidence="2 3">
    <name type="scientific">Dongia sedimenti</name>
    <dbReference type="NCBI Taxonomy" id="3064282"/>
    <lineage>
        <taxon>Bacteria</taxon>
        <taxon>Pseudomonadati</taxon>
        <taxon>Pseudomonadota</taxon>
        <taxon>Alphaproteobacteria</taxon>
        <taxon>Rhodospirillales</taxon>
        <taxon>Dongiaceae</taxon>
        <taxon>Dongia</taxon>
    </lineage>
</organism>
<evidence type="ECO:0000313" key="2">
    <source>
        <dbReference type="EMBL" id="MDQ7248010.1"/>
    </source>
</evidence>
<proteinExistence type="inferred from homology"/>
<sequence length="275" mass="30021">MTATTAAQVPEAGTVAKLLREIALVEVLPRFRQLKSHEIREKSPGDFVTVADEAMEAALAPKLAALLPGSLLVGEEDCARDPSIIRRLASDQPVWVIDPVDGTANFAEGKEEFCTMMALVERDQVLGGWIYDPVTDTTSYAVKGEGAWSGGKRLAPPMTPNQYRGILAVGSKGDRETAQKVQKRRDRVQQVKSMRCAGLEYLRLARGEVDFLMFSGVMPWDHAPGAAIVQELGGYVGYFNADGYRPSQAETATGILAARDRATWDEVHRRMLGAD</sequence>
<evidence type="ECO:0000313" key="3">
    <source>
        <dbReference type="Proteomes" id="UP001230156"/>
    </source>
</evidence>
<dbReference type="InterPro" id="IPR000760">
    <property type="entry name" value="Inositol_monophosphatase-like"/>
</dbReference>
<dbReference type="EMBL" id="JAUYVI010000003">
    <property type="protein sequence ID" value="MDQ7248010.1"/>
    <property type="molecule type" value="Genomic_DNA"/>
</dbReference>
<evidence type="ECO:0000256" key="1">
    <source>
        <dbReference type="ARBA" id="ARBA00009759"/>
    </source>
</evidence>
<dbReference type="PRINTS" id="PR00377">
    <property type="entry name" value="IMPHPHTASES"/>
</dbReference>
<dbReference type="PANTHER" id="PTHR20854:SF4">
    <property type="entry name" value="INOSITOL-1-MONOPHOSPHATASE-RELATED"/>
    <property type="match status" value="1"/>
</dbReference>
<protein>
    <submittedName>
        <fullName evidence="2">Inositol monophosphatase</fullName>
    </submittedName>
</protein>
<dbReference type="Gene3D" id="3.30.540.10">
    <property type="entry name" value="Fructose-1,6-Bisphosphatase, subunit A, domain 1"/>
    <property type="match status" value="1"/>
</dbReference>
<dbReference type="SUPFAM" id="SSF56655">
    <property type="entry name" value="Carbohydrate phosphatase"/>
    <property type="match status" value="1"/>
</dbReference>